<dbReference type="SUPFAM" id="SSF48452">
    <property type="entry name" value="TPR-like"/>
    <property type="match status" value="1"/>
</dbReference>
<dbReference type="AlphaFoldDB" id="A0A9D1WWJ7"/>
<comment type="caution">
    <text evidence="2">The sequence shown here is derived from an EMBL/GenBank/DDBJ whole genome shotgun (WGS) entry which is preliminary data.</text>
</comment>
<dbReference type="PROSITE" id="PS50005">
    <property type="entry name" value="TPR"/>
    <property type="match status" value="1"/>
</dbReference>
<dbReference type="EMBL" id="DXEM01000030">
    <property type="protein sequence ID" value="HIX68227.1"/>
    <property type="molecule type" value="Genomic_DNA"/>
</dbReference>
<sequence length="266" mass="32055">MSKIVLCETQEAPYPYRIEKIRQSFASYEELCYLLEHYMIFFLMKGIDFRMKSYMKETLGIALENEDTVQQMKDIINFRNYFTADEKQQFQQKLRTTYLYSAAKKQKLLADLYLEHHQYLSAMKCYQTLGRSAGQFSGREQLEILYHLGLCQSRAFCFEEAKESFRKALSIKQKKEVQEAYFMVSYLQGDYSSFVEDGKKISFSEERCKTIYDNIKQREEEIKEQEEFVKLRKIDYHRKKADDVMTRRLTKAVLERWKDEYKREIV</sequence>
<organism evidence="2 3">
    <name type="scientific">Candidatus Anaerostipes excrementavium</name>
    <dbReference type="NCBI Taxonomy" id="2838463"/>
    <lineage>
        <taxon>Bacteria</taxon>
        <taxon>Bacillati</taxon>
        <taxon>Bacillota</taxon>
        <taxon>Clostridia</taxon>
        <taxon>Lachnospirales</taxon>
        <taxon>Lachnospiraceae</taxon>
        <taxon>Anaerostipes</taxon>
    </lineage>
</organism>
<dbReference type="Proteomes" id="UP000886721">
    <property type="component" value="Unassembled WGS sequence"/>
</dbReference>
<protein>
    <recommendedName>
        <fullName evidence="4">Tetratricopeptide repeat protein</fullName>
    </recommendedName>
</protein>
<reference evidence="2" key="1">
    <citation type="journal article" date="2021" name="PeerJ">
        <title>Extensive microbial diversity within the chicken gut microbiome revealed by metagenomics and culture.</title>
        <authorList>
            <person name="Gilroy R."/>
            <person name="Ravi A."/>
            <person name="Getino M."/>
            <person name="Pursley I."/>
            <person name="Horton D.L."/>
            <person name="Alikhan N.F."/>
            <person name="Baker D."/>
            <person name="Gharbi K."/>
            <person name="Hall N."/>
            <person name="Watson M."/>
            <person name="Adriaenssens E.M."/>
            <person name="Foster-Nyarko E."/>
            <person name="Jarju S."/>
            <person name="Secka A."/>
            <person name="Antonio M."/>
            <person name="Oren A."/>
            <person name="Chaudhuri R.R."/>
            <person name="La Ragione R."/>
            <person name="Hildebrand F."/>
            <person name="Pallen M.J."/>
        </authorList>
    </citation>
    <scope>NUCLEOTIDE SEQUENCE</scope>
    <source>
        <strain evidence="2">CHK191-13928</strain>
    </source>
</reference>
<feature type="repeat" description="TPR" evidence="1">
    <location>
        <begin position="142"/>
        <end position="175"/>
    </location>
</feature>
<keyword evidence="1" id="KW-0802">TPR repeat</keyword>
<reference evidence="2" key="2">
    <citation type="submission" date="2021-04" db="EMBL/GenBank/DDBJ databases">
        <authorList>
            <person name="Gilroy R."/>
        </authorList>
    </citation>
    <scope>NUCLEOTIDE SEQUENCE</scope>
    <source>
        <strain evidence="2">CHK191-13928</strain>
    </source>
</reference>
<dbReference type="Gene3D" id="1.25.40.10">
    <property type="entry name" value="Tetratricopeptide repeat domain"/>
    <property type="match status" value="1"/>
</dbReference>
<evidence type="ECO:0000313" key="2">
    <source>
        <dbReference type="EMBL" id="HIX68227.1"/>
    </source>
</evidence>
<proteinExistence type="predicted"/>
<gene>
    <name evidence="2" type="ORF">H9735_08960</name>
</gene>
<dbReference type="InterPro" id="IPR011990">
    <property type="entry name" value="TPR-like_helical_dom_sf"/>
</dbReference>
<evidence type="ECO:0008006" key="4">
    <source>
        <dbReference type="Google" id="ProtNLM"/>
    </source>
</evidence>
<evidence type="ECO:0000313" key="3">
    <source>
        <dbReference type="Proteomes" id="UP000886721"/>
    </source>
</evidence>
<evidence type="ECO:0000256" key="1">
    <source>
        <dbReference type="PROSITE-ProRule" id="PRU00339"/>
    </source>
</evidence>
<name>A0A9D1WWJ7_9FIRM</name>
<dbReference type="InterPro" id="IPR019734">
    <property type="entry name" value="TPR_rpt"/>
</dbReference>
<accession>A0A9D1WWJ7</accession>